<sequence length="341" mass="38749">MAGTHGNTGSGVDLLKALAEEPYTFGFYAAMRQLECFYRHKPRLGRSLRPVDDGVRLGQTPSLQFAPASLSAFIIRSDVPPQLKVLFFGVFGANGPLPLHLTEYALNRIRHVKDPTLADFADMFHHRLLSLFYRAWADKEPTVQLDRPEQDRFAYYVGSLLGLADSSLRQRDHLPDHTKLHFAAHLGCHTRHSDGLAAMLNDFFQVPIKIQEFVGEWLVMPKDSYCYLDDNRMTGQLGMSAVIGTRSWQCQHKFRLIIGPLTLAEYESFLPTGQRLKNILALVNNYVGFEFTWDMNLILKQQDVPTVKLGHYGQLGWSSWLQAHNRPSDANDLYLARETIT</sequence>
<dbReference type="NCBIfam" id="TIGR03347">
    <property type="entry name" value="VI_chp_1"/>
    <property type="match status" value="1"/>
</dbReference>
<name>A0A1R4HA72_9GAMM</name>
<dbReference type="EMBL" id="FUKI01000114">
    <property type="protein sequence ID" value="SJM93113.1"/>
    <property type="molecule type" value="Genomic_DNA"/>
</dbReference>
<protein>
    <submittedName>
        <fullName evidence="1">Type VI secretion protein, VC_A0111 family</fullName>
    </submittedName>
</protein>
<organism evidence="1 2">
    <name type="scientific">Crenothrix polyspora</name>
    <dbReference type="NCBI Taxonomy" id="360316"/>
    <lineage>
        <taxon>Bacteria</taxon>
        <taxon>Pseudomonadati</taxon>
        <taxon>Pseudomonadota</taxon>
        <taxon>Gammaproteobacteria</taxon>
        <taxon>Methylococcales</taxon>
        <taxon>Crenotrichaceae</taxon>
        <taxon>Crenothrix</taxon>
    </lineage>
</organism>
<evidence type="ECO:0000313" key="1">
    <source>
        <dbReference type="EMBL" id="SJM93113.1"/>
    </source>
</evidence>
<accession>A0A1R4HA72</accession>
<dbReference type="RefSeq" id="WP_087143693.1">
    <property type="nucleotide sequence ID" value="NZ_FUKI01000114.1"/>
</dbReference>
<gene>
    <name evidence="1" type="ORF">CRENPOLYSF1_390015</name>
</gene>
<dbReference type="OrthoDB" id="1523296at2"/>
<dbReference type="Proteomes" id="UP000195667">
    <property type="component" value="Unassembled WGS sequence"/>
</dbReference>
<dbReference type="PANTHER" id="PTHR35564">
    <property type="match status" value="1"/>
</dbReference>
<evidence type="ECO:0000313" key="2">
    <source>
        <dbReference type="Proteomes" id="UP000195667"/>
    </source>
</evidence>
<dbReference type="AlphaFoldDB" id="A0A1R4HA72"/>
<proteinExistence type="predicted"/>
<keyword evidence="2" id="KW-1185">Reference proteome</keyword>
<dbReference type="InterPro" id="IPR010732">
    <property type="entry name" value="T6SS_TssG-like"/>
</dbReference>
<reference evidence="2" key="1">
    <citation type="submission" date="2017-02" db="EMBL/GenBank/DDBJ databases">
        <authorList>
            <person name="Daims H."/>
        </authorList>
    </citation>
    <scope>NUCLEOTIDE SEQUENCE [LARGE SCALE GENOMIC DNA]</scope>
</reference>
<dbReference type="PANTHER" id="PTHR35564:SF4">
    <property type="entry name" value="CYTOPLASMIC PROTEIN"/>
    <property type="match status" value="1"/>
</dbReference>
<dbReference type="Pfam" id="PF06996">
    <property type="entry name" value="T6SS_TssG"/>
    <property type="match status" value="1"/>
</dbReference>